<accession>A0A5C3QZP0</accession>
<dbReference type="PANTHER" id="PTHR21389">
    <property type="entry name" value="P53 INDUCED PROTEIN"/>
    <property type="match status" value="1"/>
</dbReference>
<feature type="transmembrane region" description="Helical" evidence="5">
    <location>
        <begin position="175"/>
        <end position="194"/>
    </location>
</feature>
<dbReference type="GO" id="GO:0005783">
    <property type="term" value="C:endoplasmic reticulum"/>
    <property type="evidence" value="ECO:0007669"/>
    <property type="project" value="TreeGrafter"/>
</dbReference>
<gene>
    <name evidence="6" type="ORF">BDV98DRAFT_497519</name>
</gene>
<dbReference type="AlphaFoldDB" id="A0A5C3QZP0"/>
<comment type="subcellular location">
    <subcellularLocation>
        <location evidence="1">Membrane</location>
        <topology evidence="1">Multi-pass membrane protein</topology>
    </subcellularLocation>
</comment>
<keyword evidence="7" id="KW-1185">Reference proteome</keyword>
<feature type="transmembrane region" description="Helical" evidence="5">
    <location>
        <begin position="139"/>
        <end position="163"/>
    </location>
</feature>
<protein>
    <submittedName>
        <fullName evidence="6">Etoposide-induced protein 2.4-domain-containing protein</fullName>
    </submittedName>
</protein>
<name>A0A5C3QZP0_9AGAR</name>
<feature type="transmembrane region" description="Helical" evidence="5">
    <location>
        <begin position="85"/>
        <end position="105"/>
    </location>
</feature>
<proteinExistence type="predicted"/>
<reference evidence="6 7" key="1">
    <citation type="journal article" date="2019" name="Nat. Ecol. Evol.">
        <title>Megaphylogeny resolves global patterns of mushroom evolution.</title>
        <authorList>
            <person name="Varga T."/>
            <person name="Krizsan K."/>
            <person name="Foldi C."/>
            <person name="Dima B."/>
            <person name="Sanchez-Garcia M."/>
            <person name="Sanchez-Ramirez S."/>
            <person name="Szollosi G.J."/>
            <person name="Szarkandi J.G."/>
            <person name="Papp V."/>
            <person name="Albert L."/>
            <person name="Andreopoulos W."/>
            <person name="Angelini C."/>
            <person name="Antonin V."/>
            <person name="Barry K.W."/>
            <person name="Bougher N.L."/>
            <person name="Buchanan P."/>
            <person name="Buyck B."/>
            <person name="Bense V."/>
            <person name="Catcheside P."/>
            <person name="Chovatia M."/>
            <person name="Cooper J."/>
            <person name="Damon W."/>
            <person name="Desjardin D."/>
            <person name="Finy P."/>
            <person name="Geml J."/>
            <person name="Haridas S."/>
            <person name="Hughes K."/>
            <person name="Justo A."/>
            <person name="Karasinski D."/>
            <person name="Kautmanova I."/>
            <person name="Kiss B."/>
            <person name="Kocsube S."/>
            <person name="Kotiranta H."/>
            <person name="LaButti K.M."/>
            <person name="Lechner B.E."/>
            <person name="Liimatainen K."/>
            <person name="Lipzen A."/>
            <person name="Lukacs Z."/>
            <person name="Mihaltcheva S."/>
            <person name="Morgado L.N."/>
            <person name="Niskanen T."/>
            <person name="Noordeloos M.E."/>
            <person name="Ohm R.A."/>
            <person name="Ortiz-Santana B."/>
            <person name="Ovrebo C."/>
            <person name="Racz N."/>
            <person name="Riley R."/>
            <person name="Savchenko A."/>
            <person name="Shiryaev A."/>
            <person name="Soop K."/>
            <person name="Spirin V."/>
            <person name="Szebenyi C."/>
            <person name="Tomsovsky M."/>
            <person name="Tulloss R.E."/>
            <person name="Uehling J."/>
            <person name="Grigoriev I.V."/>
            <person name="Vagvolgyi C."/>
            <person name="Papp T."/>
            <person name="Martin F.M."/>
            <person name="Miettinen O."/>
            <person name="Hibbett D.S."/>
            <person name="Nagy L.G."/>
        </authorList>
    </citation>
    <scope>NUCLEOTIDE SEQUENCE [LARGE SCALE GENOMIC DNA]</scope>
    <source>
        <strain evidence="6 7">CBS 309.79</strain>
    </source>
</reference>
<keyword evidence="4 5" id="KW-0472">Membrane</keyword>
<evidence type="ECO:0000256" key="5">
    <source>
        <dbReference type="SAM" id="Phobius"/>
    </source>
</evidence>
<dbReference type="GO" id="GO:0016020">
    <property type="term" value="C:membrane"/>
    <property type="evidence" value="ECO:0007669"/>
    <property type="project" value="UniProtKB-SubCell"/>
</dbReference>
<feature type="transmembrane region" description="Helical" evidence="5">
    <location>
        <begin position="214"/>
        <end position="247"/>
    </location>
</feature>
<evidence type="ECO:0000313" key="6">
    <source>
        <dbReference type="EMBL" id="TFL07496.1"/>
    </source>
</evidence>
<keyword evidence="2 5" id="KW-0812">Transmembrane</keyword>
<dbReference type="EMBL" id="ML178814">
    <property type="protein sequence ID" value="TFL07496.1"/>
    <property type="molecule type" value="Genomic_DNA"/>
</dbReference>
<dbReference type="OrthoDB" id="266518at2759"/>
<dbReference type="PANTHER" id="PTHR21389:SF0">
    <property type="entry name" value="ETOPOSIDE-INDUCED PROTEIN 2.4 HOMOLOG"/>
    <property type="match status" value="1"/>
</dbReference>
<sequence length="360" mass="40511">MAYPQFHSVQHTLSLVCYALGRGLIDSSRWDIVVSTMSNDVEVRTNVLKSLLLNSLSLASIYTFDFVLLLIFPHGRNEQQWLHRNIGWFYNILWVLPVVTISLYLNRTWSSTIASRTFALQHGSRNHHHTPEQASYGGMLTAIATSAYRAIMVCTSVAVPFLLRMLPIPYAGEVAGVLLFCWVDAYVMLVFVWIAKGMSLSQRVRHLEDRWAYYLAFGLPSTVLCTWSSSLASAAIFALVFPAYIIMATHARPVPLDPYHPVASTRYSDKNTTDTETYPSPFIPIRLPVFAPVLWLNDRIIELLNIVAGGSTGAQIRQERMRSPELDRTESGTQGVEMNALPRRTVAGQRVTIVGTRKFE</sequence>
<feature type="transmembrane region" description="Helical" evidence="5">
    <location>
        <begin position="51"/>
        <end position="73"/>
    </location>
</feature>
<evidence type="ECO:0000256" key="3">
    <source>
        <dbReference type="ARBA" id="ARBA00022989"/>
    </source>
</evidence>
<dbReference type="GO" id="GO:0016236">
    <property type="term" value="P:macroautophagy"/>
    <property type="evidence" value="ECO:0007669"/>
    <property type="project" value="TreeGrafter"/>
</dbReference>
<evidence type="ECO:0000256" key="2">
    <source>
        <dbReference type="ARBA" id="ARBA00022692"/>
    </source>
</evidence>
<dbReference type="Pfam" id="PF07264">
    <property type="entry name" value="EI24"/>
    <property type="match status" value="1"/>
</dbReference>
<evidence type="ECO:0000313" key="7">
    <source>
        <dbReference type="Proteomes" id="UP000305067"/>
    </source>
</evidence>
<evidence type="ECO:0000256" key="1">
    <source>
        <dbReference type="ARBA" id="ARBA00004141"/>
    </source>
</evidence>
<dbReference type="InterPro" id="IPR059112">
    <property type="entry name" value="CysZ/EI24"/>
</dbReference>
<evidence type="ECO:0000256" key="4">
    <source>
        <dbReference type="ARBA" id="ARBA00023136"/>
    </source>
</evidence>
<dbReference type="Proteomes" id="UP000305067">
    <property type="component" value="Unassembled WGS sequence"/>
</dbReference>
<organism evidence="6 7">
    <name type="scientific">Pterulicium gracile</name>
    <dbReference type="NCBI Taxonomy" id="1884261"/>
    <lineage>
        <taxon>Eukaryota</taxon>
        <taxon>Fungi</taxon>
        <taxon>Dikarya</taxon>
        <taxon>Basidiomycota</taxon>
        <taxon>Agaricomycotina</taxon>
        <taxon>Agaricomycetes</taxon>
        <taxon>Agaricomycetidae</taxon>
        <taxon>Agaricales</taxon>
        <taxon>Pleurotineae</taxon>
        <taxon>Pterulaceae</taxon>
        <taxon>Pterulicium</taxon>
    </lineage>
</organism>
<keyword evidence="3 5" id="KW-1133">Transmembrane helix</keyword>